<keyword evidence="2" id="KW-1185">Reference proteome</keyword>
<dbReference type="EMBL" id="CP048222">
    <property type="protein sequence ID" value="QHT71767.1"/>
    <property type="molecule type" value="Genomic_DNA"/>
</dbReference>
<gene>
    <name evidence="1" type="ORF">GXP67_36450</name>
</gene>
<proteinExistence type="predicted"/>
<sequence>MGAPYSTLRQQGKHLITKLRSDADPYGLWQGVGQPKQRGARRKYAGKVNFEDLASWSHMGEGTIYAYLQL</sequence>
<dbReference type="AlphaFoldDB" id="A0A6C0GV73"/>
<evidence type="ECO:0000313" key="1">
    <source>
        <dbReference type="EMBL" id="QHT71767.1"/>
    </source>
</evidence>
<dbReference type="KEGG" id="rhoz:GXP67_36450"/>
<organism evidence="1 2">
    <name type="scientific">Rhodocytophaga rosea</name>
    <dbReference type="NCBI Taxonomy" id="2704465"/>
    <lineage>
        <taxon>Bacteria</taxon>
        <taxon>Pseudomonadati</taxon>
        <taxon>Bacteroidota</taxon>
        <taxon>Cytophagia</taxon>
        <taxon>Cytophagales</taxon>
        <taxon>Rhodocytophagaceae</taxon>
        <taxon>Rhodocytophaga</taxon>
    </lineage>
</organism>
<dbReference type="RefSeq" id="WP_162447688.1">
    <property type="nucleotide sequence ID" value="NZ_CP048222.1"/>
</dbReference>
<accession>A0A6C0GV73</accession>
<reference evidence="1 2" key="1">
    <citation type="submission" date="2020-01" db="EMBL/GenBank/DDBJ databases">
        <authorList>
            <person name="Kim M.K."/>
        </authorList>
    </citation>
    <scope>NUCLEOTIDE SEQUENCE [LARGE SCALE GENOMIC DNA]</scope>
    <source>
        <strain evidence="1 2">172606-1</strain>
    </source>
</reference>
<dbReference type="Proteomes" id="UP000480178">
    <property type="component" value="Chromosome"/>
</dbReference>
<name>A0A6C0GV73_9BACT</name>
<evidence type="ECO:0000313" key="2">
    <source>
        <dbReference type="Proteomes" id="UP000480178"/>
    </source>
</evidence>
<protein>
    <submittedName>
        <fullName evidence="1">Uncharacterized protein</fullName>
    </submittedName>
</protein>